<feature type="compositionally biased region" description="Polar residues" evidence="1">
    <location>
        <begin position="254"/>
        <end position="272"/>
    </location>
</feature>
<accession>A0A1E3BMS2</accession>
<feature type="transmembrane region" description="Helical" evidence="2">
    <location>
        <begin position="6"/>
        <end position="30"/>
    </location>
</feature>
<sequence length="442" mass="47733">MHTTVAYSLGGTAFALTVITTILDGVCYAWSRSSLESAVLSLNAVGCVVLALLLVLQTRHPKTKTKAGPWGTWQHTVHILVVVYLLLAAGITAGIIAKSLTMAPAQAQFITRNIFWALSVIAQALFCGFLLIPRTRQQDEENTHSWPRPLSHELEMLDERRSGDRIQERSDSPSLSITVESNRPSLSPHPKTSTDGLAPVQPYVSNVATRVSSRYSGKTLFQQDSKHNSIDLHAGVMSSPSKPDISEGRDTCSVADQENQSTTTITASTSNPAPKRSDSDVKSMDSLLILPFPPSPTEPSTNLESIATTSMRPPPPKLNLPPNEKNIHPLFRSDSPSPPPTPMPGTMVKASPVAGTTISAKTLSRVRSTNSLRVSNNGRSRSPLLSERMSTAEVGELLSSCPPPLTSSKSIPIPGIIMAGDLRKSMLQYEKKYDLNESPLEG</sequence>
<name>A0A1E3BMS2_ASPCR</name>
<organism evidence="3 4">
    <name type="scientific">Aspergillus cristatus</name>
    <name type="common">Chinese Fuzhuan brick tea-fermentation fungus</name>
    <name type="synonym">Eurotium cristatum</name>
    <dbReference type="NCBI Taxonomy" id="573508"/>
    <lineage>
        <taxon>Eukaryota</taxon>
        <taxon>Fungi</taxon>
        <taxon>Dikarya</taxon>
        <taxon>Ascomycota</taxon>
        <taxon>Pezizomycotina</taxon>
        <taxon>Eurotiomycetes</taxon>
        <taxon>Eurotiomycetidae</taxon>
        <taxon>Eurotiales</taxon>
        <taxon>Aspergillaceae</taxon>
        <taxon>Aspergillus</taxon>
        <taxon>Aspergillus subgen. Aspergillus</taxon>
    </lineage>
</organism>
<feature type="transmembrane region" description="Helical" evidence="2">
    <location>
        <begin position="37"/>
        <end position="56"/>
    </location>
</feature>
<feature type="transmembrane region" description="Helical" evidence="2">
    <location>
        <begin position="109"/>
        <end position="132"/>
    </location>
</feature>
<dbReference type="EMBL" id="JXNT01000002">
    <property type="protein sequence ID" value="ODM22255.1"/>
    <property type="molecule type" value="Genomic_DNA"/>
</dbReference>
<dbReference type="AlphaFoldDB" id="A0A1E3BMS2"/>
<dbReference type="VEuPathDB" id="FungiDB:SI65_03101"/>
<gene>
    <name evidence="3" type="ORF">SI65_03101</name>
</gene>
<feature type="region of interest" description="Disordered" evidence="1">
    <location>
        <begin position="160"/>
        <end position="201"/>
    </location>
</feature>
<feature type="transmembrane region" description="Helical" evidence="2">
    <location>
        <begin position="76"/>
        <end position="97"/>
    </location>
</feature>
<feature type="compositionally biased region" description="Basic and acidic residues" evidence="1">
    <location>
        <begin position="160"/>
        <end position="171"/>
    </location>
</feature>
<feature type="region of interest" description="Disordered" evidence="1">
    <location>
        <begin position="231"/>
        <end position="281"/>
    </location>
</feature>
<keyword evidence="2" id="KW-1133">Transmembrane helix</keyword>
<evidence type="ECO:0000313" key="4">
    <source>
        <dbReference type="Proteomes" id="UP000094569"/>
    </source>
</evidence>
<feature type="compositionally biased region" description="Polar residues" evidence="1">
    <location>
        <begin position="172"/>
        <end position="195"/>
    </location>
</feature>
<protein>
    <submittedName>
        <fullName evidence="3">Uncharacterized protein</fullName>
    </submittedName>
</protein>
<proteinExistence type="predicted"/>
<evidence type="ECO:0000256" key="1">
    <source>
        <dbReference type="SAM" id="MobiDB-lite"/>
    </source>
</evidence>
<dbReference type="Proteomes" id="UP000094569">
    <property type="component" value="Unassembled WGS sequence"/>
</dbReference>
<keyword evidence="4" id="KW-1185">Reference proteome</keyword>
<keyword evidence="2" id="KW-0472">Membrane</keyword>
<evidence type="ECO:0000313" key="3">
    <source>
        <dbReference type="EMBL" id="ODM22255.1"/>
    </source>
</evidence>
<reference evidence="3 4" key="1">
    <citation type="journal article" date="2016" name="BMC Genomics">
        <title>Comparative genomic and transcriptomic analyses of the Fuzhuan brick tea-fermentation fungus Aspergillus cristatus.</title>
        <authorList>
            <person name="Ge Y."/>
            <person name="Wang Y."/>
            <person name="Liu Y."/>
            <person name="Tan Y."/>
            <person name="Ren X."/>
            <person name="Zhang X."/>
            <person name="Hyde K.D."/>
            <person name="Liu Y."/>
            <person name="Liu Z."/>
        </authorList>
    </citation>
    <scope>NUCLEOTIDE SEQUENCE [LARGE SCALE GENOMIC DNA]</scope>
    <source>
        <strain evidence="3 4">GZAAS20.1005</strain>
    </source>
</reference>
<keyword evidence="2" id="KW-0812">Transmembrane</keyword>
<evidence type="ECO:0000256" key="2">
    <source>
        <dbReference type="SAM" id="Phobius"/>
    </source>
</evidence>
<dbReference type="OrthoDB" id="4188781at2759"/>
<comment type="caution">
    <text evidence="3">The sequence shown here is derived from an EMBL/GenBank/DDBJ whole genome shotgun (WGS) entry which is preliminary data.</text>
</comment>
<dbReference type="STRING" id="573508.A0A1E3BMS2"/>